<keyword evidence="3" id="KW-1185">Reference proteome</keyword>
<dbReference type="EMBL" id="BGPR01000063">
    <property type="protein sequence ID" value="GBL89063.1"/>
    <property type="molecule type" value="Genomic_DNA"/>
</dbReference>
<reference evidence="2 3" key="1">
    <citation type="journal article" date="2019" name="Sci. Rep.">
        <title>Orb-weaving spider Araneus ventricosus genome elucidates the spidroin gene catalogue.</title>
        <authorList>
            <person name="Kono N."/>
            <person name="Nakamura H."/>
            <person name="Ohtoshi R."/>
            <person name="Moran D.A.P."/>
            <person name="Shinohara A."/>
            <person name="Yoshida Y."/>
            <person name="Fujiwara M."/>
            <person name="Mori M."/>
            <person name="Tomita M."/>
            <person name="Arakawa K."/>
        </authorList>
    </citation>
    <scope>NUCLEOTIDE SEQUENCE [LARGE SCALE GENOMIC DNA]</scope>
</reference>
<accession>A0A4Y2BAI9</accession>
<organism evidence="2 3">
    <name type="scientific">Araneus ventricosus</name>
    <name type="common">Orbweaver spider</name>
    <name type="synonym">Epeira ventricosa</name>
    <dbReference type="NCBI Taxonomy" id="182803"/>
    <lineage>
        <taxon>Eukaryota</taxon>
        <taxon>Metazoa</taxon>
        <taxon>Ecdysozoa</taxon>
        <taxon>Arthropoda</taxon>
        <taxon>Chelicerata</taxon>
        <taxon>Arachnida</taxon>
        <taxon>Araneae</taxon>
        <taxon>Araneomorphae</taxon>
        <taxon>Entelegynae</taxon>
        <taxon>Araneoidea</taxon>
        <taxon>Araneidae</taxon>
        <taxon>Araneus</taxon>
    </lineage>
</organism>
<evidence type="ECO:0000256" key="1">
    <source>
        <dbReference type="SAM" id="MobiDB-lite"/>
    </source>
</evidence>
<feature type="region of interest" description="Disordered" evidence="1">
    <location>
        <begin position="330"/>
        <end position="387"/>
    </location>
</feature>
<feature type="compositionally biased region" description="Acidic residues" evidence="1">
    <location>
        <begin position="368"/>
        <end position="379"/>
    </location>
</feature>
<evidence type="ECO:0000313" key="3">
    <source>
        <dbReference type="Proteomes" id="UP000499080"/>
    </source>
</evidence>
<name>A0A4Y2BAI9_ARAVE</name>
<protein>
    <submittedName>
        <fullName evidence="2">Uncharacterized protein</fullName>
    </submittedName>
</protein>
<dbReference type="Proteomes" id="UP000499080">
    <property type="component" value="Unassembled WGS sequence"/>
</dbReference>
<gene>
    <name evidence="2" type="ORF">AVEN_255203_1</name>
</gene>
<sequence length="387" mass="43131">MGSFVKSPTEQHLNIVIDKVSQTARSWILSLPDNQLSKLSPFAIEKGLHAIGGSPKSVKRLRSGDLLIETASAIQTKSFLLAKKFLDYQLSVTVHKALNSCRGVVSDKELMMASESEIIEGISKQGVIAACRINIRRGNDIIPTKHVILTFSSSKLPSSITAGYIRSPVKPYIPNPLRCFNCQSKWWKADPHRFRCKQDHSSDSKDCPQWKTEKKIQEIKIKQNITYAEAKKLISQEKTPSYSQAVKSSLSQNTQTDENITKVIVPPLTKLKPRKASNNLIQSFPNAKKSDSSAMTLSASQLAQDKFSKPVMKLSKKPKLTKKVNVLEVKKKNKNKPLTKEDFLKPSARKKHGELDSTGDLSFKMTNSEEEMSTSDSDDPSSSTKKI</sequence>
<evidence type="ECO:0000313" key="2">
    <source>
        <dbReference type="EMBL" id="GBL89063.1"/>
    </source>
</evidence>
<comment type="caution">
    <text evidence="2">The sequence shown here is derived from an EMBL/GenBank/DDBJ whole genome shotgun (WGS) entry which is preliminary data.</text>
</comment>
<proteinExistence type="predicted"/>
<dbReference type="AlphaFoldDB" id="A0A4Y2BAI9"/>